<evidence type="ECO:0000313" key="3">
    <source>
        <dbReference type="Proteomes" id="UP001212152"/>
    </source>
</evidence>
<dbReference type="Pfam" id="PF21730">
    <property type="entry name" value="Vma22_CCDC115"/>
    <property type="match status" value="1"/>
</dbReference>
<dbReference type="Proteomes" id="UP001212152">
    <property type="component" value="Unassembled WGS sequence"/>
</dbReference>
<dbReference type="EMBL" id="JADGJQ010000073">
    <property type="protein sequence ID" value="KAJ3172885.1"/>
    <property type="molecule type" value="Genomic_DNA"/>
</dbReference>
<proteinExistence type="predicted"/>
<keyword evidence="3" id="KW-1185">Reference proteome</keyword>
<gene>
    <name evidence="2" type="ORF">HDU87_007721</name>
</gene>
<dbReference type="GO" id="GO:0070072">
    <property type="term" value="P:vacuolar proton-transporting V-type ATPase complex assembly"/>
    <property type="evidence" value="ECO:0007669"/>
    <property type="project" value="InterPro"/>
</dbReference>
<organism evidence="2 3">
    <name type="scientific">Geranomyces variabilis</name>
    <dbReference type="NCBI Taxonomy" id="109894"/>
    <lineage>
        <taxon>Eukaryota</taxon>
        <taxon>Fungi</taxon>
        <taxon>Fungi incertae sedis</taxon>
        <taxon>Chytridiomycota</taxon>
        <taxon>Chytridiomycota incertae sedis</taxon>
        <taxon>Chytridiomycetes</taxon>
        <taxon>Spizellomycetales</taxon>
        <taxon>Powellomycetaceae</taxon>
        <taxon>Geranomyces</taxon>
    </lineage>
</organism>
<comment type="caution">
    <text evidence="2">The sequence shown here is derived from an EMBL/GenBank/DDBJ whole genome shotgun (WGS) entry which is preliminary data.</text>
</comment>
<dbReference type="InterPro" id="IPR040357">
    <property type="entry name" value="Vma22/CCDC115"/>
</dbReference>
<evidence type="ECO:0000313" key="2">
    <source>
        <dbReference type="EMBL" id="KAJ3172885.1"/>
    </source>
</evidence>
<dbReference type="PANTHER" id="PTHR31996:SF2">
    <property type="entry name" value="COILED-COIL DOMAIN-CONTAINING PROTEIN 115"/>
    <property type="match status" value="1"/>
</dbReference>
<dbReference type="AlphaFoldDB" id="A0AAD5TDI0"/>
<evidence type="ECO:0000256" key="1">
    <source>
        <dbReference type="ARBA" id="ARBA00093634"/>
    </source>
</evidence>
<reference evidence="2" key="1">
    <citation type="submission" date="2020-05" db="EMBL/GenBank/DDBJ databases">
        <title>Phylogenomic resolution of chytrid fungi.</title>
        <authorList>
            <person name="Stajich J.E."/>
            <person name="Amses K."/>
            <person name="Simmons R."/>
            <person name="Seto K."/>
            <person name="Myers J."/>
            <person name="Bonds A."/>
            <person name="Quandt C.A."/>
            <person name="Barry K."/>
            <person name="Liu P."/>
            <person name="Grigoriev I."/>
            <person name="Longcore J.E."/>
            <person name="James T.Y."/>
        </authorList>
    </citation>
    <scope>NUCLEOTIDE SEQUENCE</scope>
    <source>
        <strain evidence="2">JEL0379</strain>
    </source>
</reference>
<accession>A0AAD5TDI0</accession>
<dbReference type="PANTHER" id="PTHR31996">
    <property type="entry name" value="COILED-COIL DOMAIN-CONTAINING PROTEIN 115"/>
    <property type="match status" value="1"/>
</dbReference>
<protein>
    <recommendedName>
        <fullName evidence="1">Vacuolar ATPase assembly protein VMA22</fullName>
    </recommendedName>
</protein>
<sequence>MLTTKPSRDDNLIALFDLVDSYLLHQKALAGAISQGSLSLAEAKYSLGPTSVSQIQYDSRMQRTRFVNVRDTSESRTGESVFEEVVEQPLTRRAADGAKISEGDDAKRTGAANPLAWFAPLPPRSLRNAQTSFVQAAKLAIRLAGVARELESARLRCADDDKAEAEGQERP</sequence>
<name>A0AAD5TDI0_9FUNG</name>
<dbReference type="GO" id="GO:1990871">
    <property type="term" value="C:Vma12-Vma22 assembly complex"/>
    <property type="evidence" value="ECO:0007669"/>
    <property type="project" value="TreeGrafter"/>
</dbReference>
<dbReference type="GO" id="GO:0051082">
    <property type="term" value="F:unfolded protein binding"/>
    <property type="evidence" value="ECO:0007669"/>
    <property type="project" value="TreeGrafter"/>
</dbReference>